<comment type="caution">
    <text evidence="4">The sequence shown here is derived from an EMBL/GenBank/DDBJ whole genome shotgun (WGS) entry which is preliminary data.</text>
</comment>
<dbReference type="Proteomes" id="UP001207337">
    <property type="component" value="Unassembled WGS sequence"/>
</dbReference>
<dbReference type="SUPFAM" id="SSF50129">
    <property type="entry name" value="GroES-like"/>
    <property type="match status" value="1"/>
</dbReference>
<dbReference type="EMBL" id="JAJNDC010000002">
    <property type="protein sequence ID" value="MCW9713310.1"/>
    <property type="molecule type" value="Genomic_DNA"/>
</dbReference>
<feature type="domain" description="Alcohol dehydrogenase-like C-terminal" evidence="2">
    <location>
        <begin position="171"/>
        <end position="298"/>
    </location>
</feature>
<dbReference type="PANTHER" id="PTHR43401:SF3">
    <property type="entry name" value="L-GALACTONATE-5-DEHYDROGENASE"/>
    <property type="match status" value="1"/>
</dbReference>
<dbReference type="InterPro" id="IPR011032">
    <property type="entry name" value="GroES-like_sf"/>
</dbReference>
<dbReference type="RefSeq" id="WP_265789883.1">
    <property type="nucleotide sequence ID" value="NZ_BAABRS010000002.1"/>
</dbReference>
<accession>A0ABT3PZM7</accession>
<evidence type="ECO:0000259" key="3">
    <source>
        <dbReference type="Pfam" id="PF08240"/>
    </source>
</evidence>
<proteinExistence type="predicted"/>
<evidence type="ECO:0000256" key="1">
    <source>
        <dbReference type="ARBA" id="ARBA00023002"/>
    </source>
</evidence>
<dbReference type="InterPro" id="IPR013149">
    <property type="entry name" value="ADH-like_C"/>
</dbReference>
<protein>
    <submittedName>
        <fullName evidence="4">Zinc-binding alcohol dehydrogenase family protein</fullName>
    </submittedName>
</protein>
<organism evidence="4 5">
    <name type="scientific">Fodinibius salicampi</name>
    <dbReference type="NCBI Taxonomy" id="1920655"/>
    <lineage>
        <taxon>Bacteria</taxon>
        <taxon>Pseudomonadati</taxon>
        <taxon>Balneolota</taxon>
        <taxon>Balneolia</taxon>
        <taxon>Balneolales</taxon>
        <taxon>Balneolaceae</taxon>
        <taxon>Fodinibius</taxon>
    </lineage>
</organism>
<dbReference type="PANTHER" id="PTHR43401">
    <property type="entry name" value="L-THREONINE 3-DEHYDROGENASE"/>
    <property type="match status" value="1"/>
</dbReference>
<dbReference type="Pfam" id="PF00107">
    <property type="entry name" value="ADH_zinc_N"/>
    <property type="match status" value="1"/>
</dbReference>
<dbReference type="Pfam" id="PF08240">
    <property type="entry name" value="ADH_N"/>
    <property type="match status" value="1"/>
</dbReference>
<keyword evidence="1" id="KW-0560">Oxidoreductase</keyword>
<evidence type="ECO:0000259" key="2">
    <source>
        <dbReference type="Pfam" id="PF00107"/>
    </source>
</evidence>
<dbReference type="InterPro" id="IPR050129">
    <property type="entry name" value="Zn_alcohol_dh"/>
</dbReference>
<dbReference type="CDD" id="cd08261">
    <property type="entry name" value="Zn_ADH7"/>
    <property type="match status" value="1"/>
</dbReference>
<evidence type="ECO:0000313" key="5">
    <source>
        <dbReference type="Proteomes" id="UP001207337"/>
    </source>
</evidence>
<evidence type="ECO:0000313" key="4">
    <source>
        <dbReference type="EMBL" id="MCW9713310.1"/>
    </source>
</evidence>
<keyword evidence="5" id="KW-1185">Reference proteome</keyword>
<sequence>MKTIILQEPGNFKQTDKEFDFSLQPDEALLKVHRIGICGTDLHAYAGEQPFFSYPRILGHELGVEVVEIGDEVDNVSVGDRCSVEPYRYNPEDQAVQQGKPNCAEHMSVLGVHEDGGMREYFKFPAKFLHCSDQLSYEQLALVEPLGIGCHAVNRANITSEDRVLVIGAGPIGLGALQFALDTGAKVAIMEIDKGRMAFCRQSFDLVGGINPREEDASDQLRALFDGDLPSVVLDATGNKKSMETAIDLVAHGGKLVYIGLFQGDVTFHDPDFHKKELTLMASRNALASDFTQIIRSVEEGRIDTDPWITHRTSFENMIDQFDSWLDPKSNVIKAMVEVC</sequence>
<dbReference type="Gene3D" id="3.90.180.10">
    <property type="entry name" value="Medium-chain alcohol dehydrogenases, catalytic domain"/>
    <property type="match status" value="1"/>
</dbReference>
<gene>
    <name evidence="4" type="ORF">LQ318_10365</name>
</gene>
<name>A0ABT3PZM7_9BACT</name>
<reference evidence="4 5" key="1">
    <citation type="submission" date="2021-11" db="EMBL/GenBank/DDBJ databases">
        <title>Aliifidinibius sp. nov., a new bacterium isolated from saline soil.</title>
        <authorList>
            <person name="Galisteo C."/>
            <person name="De La Haba R."/>
            <person name="Sanchez-Porro C."/>
            <person name="Ventosa A."/>
        </authorList>
    </citation>
    <scope>NUCLEOTIDE SEQUENCE [LARGE SCALE GENOMIC DNA]</scope>
    <source>
        <strain evidence="4 5">KACC 190600</strain>
    </source>
</reference>
<dbReference type="SUPFAM" id="SSF51735">
    <property type="entry name" value="NAD(P)-binding Rossmann-fold domains"/>
    <property type="match status" value="1"/>
</dbReference>
<dbReference type="InterPro" id="IPR036291">
    <property type="entry name" value="NAD(P)-bd_dom_sf"/>
</dbReference>
<dbReference type="Gene3D" id="3.40.50.720">
    <property type="entry name" value="NAD(P)-binding Rossmann-like Domain"/>
    <property type="match status" value="1"/>
</dbReference>
<feature type="domain" description="Alcohol dehydrogenase-like N-terminal" evidence="3">
    <location>
        <begin position="24"/>
        <end position="130"/>
    </location>
</feature>
<dbReference type="InterPro" id="IPR013154">
    <property type="entry name" value="ADH-like_N"/>
</dbReference>